<protein>
    <submittedName>
        <fullName evidence="1">Uncharacterized protein</fullName>
    </submittedName>
</protein>
<evidence type="ECO:0000313" key="2">
    <source>
        <dbReference type="Proteomes" id="UP001177003"/>
    </source>
</evidence>
<reference evidence="1" key="1">
    <citation type="submission" date="2023-04" db="EMBL/GenBank/DDBJ databases">
        <authorList>
            <person name="Vijverberg K."/>
            <person name="Xiong W."/>
            <person name="Schranz E."/>
        </authorList>
    </citation>
    <scope>NUCLEOTIDE SEQUENCE</scope>
</reference>
<gene>
    <name evidence="1" type="ORF">LSALG_LOCUS26142</name>
</gene>
<evidence type="ECO:0000313" key="1">
    <source>
        <dbReference type="EMBL" id="CAI9286735.1"/>
    </source>
</evidence>
<proteinExistence type="predicted"/>
<dbReference type="Proteomes" id="UP001177003">
    <property type="component" value="Chromosome 5"/>
</dbReference>
<accession>A0AA36EA74</accession>
<sequence length="164" mass="19075">MEIIYRCTGNDVLIFLKRCKILQGKCLHHEPLRSAVMLEQASYCCYLTIAGRVERSINNKVAWECGEVLRLEAFDPSIREELATYTKCECSKLLRSTHEGFVKFLGPYYMLLITQRRAIGSIDTKIDTRSYYARWILQRTSFFCYSAVQNCGFVPLFSHKELYA</sequence>
<name>A0AA36EA74_LACSI</name>
<keyword evidence="2" id="KW-1185">Reference proteome</keyword>
<dbReference type="EMBL" id="OX465081">
    <property type="protein sequence ID" value="CAI9286735.1"/>
    <property type="molecule type" value="Genomic_DNA"/>
</dbReference>
<dbReference type="AlphaFoldDB" id="A0AA36EA74"/>
<organism evidence="1 2">
    <name type="scientific">Lactuca saligna</name>
    <name type="common">Willowleaf lettuce</name>
    <dbReference type="NCBI Taxonomy" id="75948"/>
    <lineage>
        <taxon>Eukaryota</taxon>
        <taxon>Viridiplantae</taxon>
        <taxon>Streptophyta</taxon>
        <taxon>Embryophyta</taxon>
        <taxon>Tracheophyta</taxon>
        <taxon>Spermatophyta</taxon>
        <taxon>Magnoliopsida</taxon>
        <taxon>eudicotyledons</taxon>
        <taxon>Gunneridae</taxon>
        <taxon>Pentapetalae</taxon>
        <taxon>asterids</taxon>
        <taxon>campanulids</taxon>
        <taxon>Asterales</taxon>
        <taxon>Asteraceae</taxon>
        <taxon>Cichorioideae</taxon>
        <taxon>Cichorieae</taxon>
        <taxon>Lactucinae</taxon>
        <taxon>Lactuca</taxon>
    </lineage>
</organism>